<accession>A0A1J4J406</accession>
<reference evidence="2" key="1">
    <citation type="submission" date="2016-10" db="EMBL/GenBank/DDBJ databases">
        <authorList>
            <person name="Benchimol M."/>
            <person name="Almeida L.G."/>
            <person name="Vasconcelos A.T."/>
            <person name="Perreira-Neves A."/>
            <person name="Rosa I.A."/>
            <person name="Tasca T."/>
            <person name="Bogo M.R."/>
            <person name="de Souza W."/>
        </authorList>
    </citation>
    <scope>NUCLEOTIDE SEQUENCE [LARGE SCALE GENOMIC DNA]</scope>
    <source>
        <strain evidence="2">K</strain>
    </source>
</reference>
<sequence length="75" mass="8822">MDNNKQLHKPINFISFLFTILILSIFSKKKQFYHNINIFFHFGCFSQRPGSFPTSNPRRCFPGTPHFISLSVEEL</sequence>
<evidence type="ECO:0000313" key="2">
    <source>
        <dbReference type="EMBL" id="OHS94176.1"/>
    </source>
</evidence>
<protein>
    <submittedName>
        <fullName evidence="2">Uncharacterized protein</fullName>
    </submittedName>
</protein>
<dbReference type="Proteomes" id="UP000179807">
    <property type="component" value="Unassembled WGS sequence"/>
</dbReference>
<proteinExistence type="predicted"/>
<name>A0A1J4J406_9EUKA</name>
<comment type="caution">
    <text evidence="2">The sequence shown here is derived from an EMBL/GenBank/DDBJ whole genome shotgun (WGS) entry which is preliminary data.</text>
</comment>
<dbReference type="VEuPathDB" id="TrichDB:TRFO_39596"/>
<dbReference type="GeneID" id="94847449"/>
<dbReference type="RefSeq" id="XP_068347313.1">
    <property type="nucleotide sequence ID" value="XM_068512745.1"/>
</dbReference>
<dbReference type="AlphaFoldDB" id="A0A1J4J406"/>
<keyword evidence="3" id="KW-1185">Reference proteome</keyword>
<dbReference type="EMBL" id="MLAK01001339">
    <property type="protein sequence ID" value="OHS94176.1"/>
    <property type="molecule type" value="Genomic_DNA"/>
</dbReference>
<keyword evidence="1" id="KW-0472">Membrane</keyword>
<evidence type="ECO:0000313" key="3">
    <source>
        <dbReference type="Proteomes" id="UP000179807"/>
    </source>
</evidence>
<gene>
    <name evidence="2" type="ORF">TRFO_39596</name>
</gene>
<organism evidence="2 3">
    <name type="scientific">Tritrichomonas foetus</name>
    <dbReference type="NCBI Taxonomy" id="1144522"/>
    <lineage>
        <taxon>Eukaryota</taxon>
        <taxon>Metamonada</taxon>
        <taxon>Parabasalia</taxon>
        <taxon>Tritrichomonadida</taxon>
        <taxon>Tritrichomonadidae</taxon>
        <taxon>Tritrichomonas</taxon>
    </lineage>
</organism>
<evidence type="ECO:0000256" key="1">
    <source>
        <dbReference type="SAM" id="Phobius"/>
    </source>
</evidence>
<feature type="transmembrane region" description="Helical" evidence="1">
    <location>
        <begin position="6"/>
        <end position="26"/>
    </location>
</feature>
<keyword evidence="1" id="KW-0812">Transmembrane</keyword>
<keyword evidence="1" id="KW-1133">Transmembrane helix</keyword>